<accession>A0A662ZL67</accession>
<reference evidence="3 4" key="1">
    <citation type="submission" date="2016-10" db="EMBL/GenBank/DDBJ databases">
        <authorList>
            <person name="Varghese N."/>
            <person name="Submissions S."/>
        </authorList>
    </citation>
    <scope>NUCLEOTIDE SEQUENCE [LARGE SCALE GENOMIC DNA]</scope>
    <source>
        <strain evidence="3 4">DSM 1361</strain>
    </source>
</reference>
<evidence type="ECO:0008006" key="5">
    <source>
        <dbReference type="Google" id="ProtNLM"/>
    </source>
</evidence>
<dbReference type="RefSeq" id="WP_031578454.1">
    <property type="nucleotide sequence ID" value="NZ_FOXF01000027.1"/>
</dbReference>
<gene>
    <name evidence="3" type="ORF">SAMN02910344_01493</name>
</gene>
<keyword evidence="4" id="KW-1185">Reference proteome</keyword>
<feature type="signal peptide" evidence="2">
    <location>
        <begin position="1"/>
        <end position="22"/>
    </location>
</feature>
<dbReference type="EMBL" id="FOXF01000027">
    <property type="protein sequence ID" value="SFP47792.1"/>
    <property type="molecule type" value="Genomic_DNA"/>
</dbReference>
<dbReference type="PROSITE" id="PS51257">
    <property type="entry name" value="PROKAR_LIPOPROTEIN"/>
    <property type="match status" value="1"/>
</dbReference>
<organism evidence="3 4">
    <name type="scientific">Ruminobacter amylophilus</name>
    <dbReference type="NCBI Taxonomy" id="867"/>
    <lineage>
        <taxon>Bacteria</taxon>
        <taxon>Pseudomonadati</taxon>
        <taxon>Pseudomonadota</taxon>
        <taxon>Gammaproteobacteria</taxon>
        <taxon>Aeromonadales</taxon>
        <taxon>Succinivibrionaceae</taxon>
        <taxon>Ruminobacter</taxon>
    </lineage>
</organism>
<evidence type="ECO:0000313" key="4">
    <source>
        <dbReference type="Proteomes" id="UP000243745"/>
    </source>
</evidence>
<evidence type="ECO:0000313" key="3">
    <source>
        <dbReference type="EMBL" id="SFP47792.1"/>
    </source>
</evidence>
<name>A0A662ZL67_9GAMM</name>
<evidence type="ECO:0000256" key="1">
    <source>
        <dbReference type="SAM" id="MobiDB-lite"/>
    </source>
</evidence>
<dbReference type="Proteomes" id="UP000243745">
    <property type="component" value="Unassembled WGS sequence"/>
</dbReference>
<feature type="compositionally biased region" description="Polar residues" evidence="1">
    <location>
        <begin position="40"/>
        <end position="52"/>
    </location>
</feature>
<feature type="chain" id="PRO_5024846679" description="Lipoprotein-attachment site-containing protein" evidence="2">
    <location>
        <begin position="23"/>
        <end position="69"/>
    </location>
</feature>
<evidence type="ECO:0000256" key="2">
    <source>
        <dbReference type="SAM" id="SignalP"/>
    </source>
</evidence>
<keyword evidence="2" id="KW-0732">Signal</keyword>
<feature type="region of interest" description="Disordered" evidence="1">
    <location>
        <begin position="40"/>
        <end position="69"/>
    </location>
</feature>
<dbReference type="AlphaFoldDB" id="A0A662ZL67"/>
<dbReference type="OrthoDB" id="8550022at2"/>
<sequence length="69" mass="7487">MLNKKIFLVGAVAVTAMLMTQACGLRGSLYLPEDREQKNKTVQVNEVQSENTVAEKDAEGSGNKSENSD</sequence>
<protein>
    <recommendedName>
        <fullName evidence="5">Lipoprotein-attachment site-containing protein</fullName>
    </recommendedName>
</protein>
<proteinExistence type="predicted"/>